<dbReference type="InterPro" id="IPR036113">
    <property type="entry name" value="Asp/Glu-ADT_sf_sub_c"/>
</dbReference>
<proteinExistence type="inferred from homology"/>
<keyword evidence="1" id="KW-0067">ATP-binding</keyword>
<dbReference type="GO" id="GO:0070681">
    <property type="term" value="P:glutaminyl-tRNAGln biosynthesis via transamidation"/>
    <property type="evidence" value="ECO:0007669"/>
    <property type="project" value="TreeGrafter"/>
</dbReference>
<comment type="catalytic activity">
    <reaction evidence="1">
        <text>L-aspartyl-tRNA(Asn) + L-glutamine + ATP + H2O = L-asparaginyl-tRNA(Asn) + L-glutamate + ADP + phosphate + 2 H(+)</text>
        <dbReference type="Rhea" id="RHEA:14513"/>
        <dbReference type="Rhea" id="RHEA-COMP:9674"/>
        <dbReference type="Rhea" id="RHEA-COMP:9677"/>
        <dbReference type="ChEBI" id="CHEBI:15377"/>
        <dbReference type="ChEBI" id="CHEBI:15378"/>
        <dbReference type="ChEBI" id="CHEBI:29985"/>
        <dbReference type="ChEBI" id="CHEBI:30616"/>
        <dbReference type="ChEBI" id="CHEBI:43474"/>
        <dbReference type="ChEBI" id="CHEBI:58359"/>
        <dbReference type="ChEBI" id="CHEBI:78515"/>
        <dbReference type="ChEBI" id="CHEBI:78516"/>
        <dbReference type="ChEBI" id="CHEBI:456216"/>
    </reaction>
</comment>
<evidence type="ECO:0000313" key="3">
    <source>
        <dbReference type="Proteomes" id="UP000182237"/>
    </source>
</evidence>
<protein>
    <recommendedName>
        <fullName evidence="1">Aspartyl/glutamyl-tRNA(Asn/Gln) amidotransferase subunit C</fullName>
        <shortName evidence="1">Asp/Glu-ADT subunit C</shortName>
        <ecNumber evidence="1">6.3.5.-</ecNumber>
    </recommendedName>
</protein>
<evidence type="ECO:0000313" key="2">
    <source>
        <dbReference type="EMBL" id="SDS16890.1"/>
    </source>
</evidence>
<dbReference type="GO" id="GO:0006450">
    <property type="term" value="P:regulation of translational fidelity"/>
    <property type="evidence" value="ECO:0007669"/>
    <property type="project" value="InterPro"/>
</dbReference>
<comment type="function">
    <text evidence="1">Allows the formation of correctly charged Asn-tRNA(Asn) or Gln-tRNA(Gln) through the transamidation of misacylated Asp-tRNA(Asn) or Glu-tRNA(Gln) in organisms which lack either or both of asparaginyl-tRNA or glutaminyl-tRNA synthetases. The reaction takes place in the presence of glutamine and ATP through an activated phospho-Asp-tRNA(Asn) or phospho-Glu-tRNA(Gln).</text>
</comment>
<dbReference type="HAMAP" id="MF_00122">
    <property type="entry name" value="GatC"/>
    <property type="match status" value="1"/>
</dbReference>
<dbReference type="EC" id="6.3.5.-" evidence="1"/>
<dbReference type="Gene3D" id="1.10.20.60">
    <property type="entry name" value="Glu-tRNAGln amidotransferase C subunit, N-terminal domain"/>
    <property type="match status" value="1"/>
</dbReference>
<dbReference type="AlphaFoldDB" id="A0A1H1Q0G5"/>
<dbReference type="Proteomes" id="UP000182237">
    <property type="component" value="Chromosome I"/>
</dbReference>
<gene>
    <name evidence="1" type="primary">gatC</name>
    <name evidence="2" type="ORF">SAMN04488539_1146</name>
</gene>
<dbReference type="SUPFAM" id="SSF141000">
    <property type="entry name" value="Glu-tRNAGln amidotransferase C subunit"/>
    <property type="match status" value="1"/>
</dbReference>
<comment type="catalytic activity">
    <reaction evidence="1">
        <text>L-glutamyl-tRNA(Gln) + L-glutamine + ATP + H2O = L-glutaminyl-tRNA(Gln) + L-glutamate + ADP + phosphate + H(+)</text>
        <dbReference type="Rhea" id="RHEA:17521"/>
        <dbReference type="Rhea" id="RHEA-COMP:9681"/>
        <dbReference type="Rhea" id="RHEA-COMP:9684"/>
        <dbReference type="ChEBI" id="CHEBI:15377"/>
        <dbReference type="ChEBI" id="CHEBI:15378"/>
        <dbReference type="ChEBI" id="CHEBI:29985"/>
        <dbReference type="ChEBI" id="CHEBI:30616"/>
        <dbReference type="ChEBI" id="CHEBI:43474"/>
        <dbReference type="ChEBI" id="CHEBI:58359"/>
        <dbReference type="ChEBI" id="CHEBI:78520"/>
        <dbReference type="ChEBI" id="CHEBI:78521"/>
        <dbReference type="ChEBI" id="CHEBI:456216"/>
    </reaction>
</comment>
<keyword evidence="1" id="KW-0547">Nucleotide-binding</keyword>
<reference evidence="2 3" key="1">
    <citation type="submission" date="2016-10" db="EMBL/GenBank/DDBJ databases">
        <authorList>
            <person name="de Groot N.N."/>
        </authorList>
    </citation>
    <scope>NUCLEOTIDE SEQUENCE [LARGE SCALE GENOMIC DNA]</scope>
    <source>
        <strain evidence="2 3">DSM 45434</strain>
    </source>
</reference>
<dbReference type="GO" id="GO:0006412">
    <property type="term" value="P:translation"/>
    <property type="evidence" value="ECO:0007669"/>
    <property type="project" value="UniProtKB-UniRule"/>
</dbReference>
<dbReference type="EMBL" id="LT629765">
    <property type="protein sequence ID" value="SDS16890.1"/>
    <property type="molecule type" value="Genomic_DNA"/>
</dbReference>
<evidence type="ECO:0000256" key="1">
    <source>
        <dbReference type="HAMAP-Rule" id="MF_00122"/>
    </source>
</evidence>
<dbReference type="InterPro" id="IPR003837">
    <property type="entry name" value="GatC"/>
</dbReference>
<name>A0A1H1Q0G5_9CORY</name>
<keyword evidence="1" id="KW-0648">Protein biosynthesis</keyword>
<dbReference type="GO" id="GO:0005524">
    <property type="term" value="F:ATP binding"/>
    <property type="evidence" value="ECO:0007669"/>
    <property type="project" value="UniProtKB-KW"/>
</dbReference>
<comment type="similarity">
    <text evidence="1">Belongs to the GatC family.</text>
</comment>
<keyword evidence="2" id="KW-0808">Transferase</keyword>
<organism evidence="2 3">
    <name type="scientific">Corynebacterium timonense</name>
    <dbReference type="NCBI Taxonomy" id="441500"/>
    <lineage>
        <taxon>Bacteria</taxon>
        <taxon>Bacillati</taxon>
        <taxon>Actinomycetota</taxon>
        <taxon>Actinomycetes</taxon>
        <taxon>Mycobacteriales</taxon>
        <taxon>Corynebacteriaceae</taxon>
        <taxon>Corynebacterium</taxon>
    </lineage>
</organism>
<dbReference type="GO" id="GO:0050567">
    <property type="term" value="F:glutaminyl-tRNA synthase (glutamine-hydrolyzing) activity"/>
    <property type="evidence" value="ECO:0007669"/>
    <property type="project" value="UniProtKB-UniRule"/>
</dbReference>
<accession>A0A1H1Q0G5</accession>
<dbReference type="eggNOG" id="COG0721">
    <property type="taxonomic scope" value="Bacteria"/>
</dbReference>
<keyword evidence="3" id="KW-1185">Reference proteome</keyword>
<sequence>MSLSDALSETSGISRDEVSHIAKLARIAMSEEELDDIAVQLDTIVDAVSKVQKVDTEGVEPMSHPHSLEAGMRPDVEKKTLTQQQALDQAPAVEDERFVVPQILGEGE</sequence>
<dbReference type="GO" id="GO:0050566">
    <property type="term" value="F:asparaginyl-tRNA synthase (glutamine-hydrolyzing) activity"/>
    <property type="evidence" value="ECO:0007669"/>
    <property type="project" value="RHEA"/>
</dbReference>
<dbReference type="NCBIfam" id="TIGR00135">
    <property type="entry name" value="gatC"/>
    <property type="match status" value="1"/>
</dbReference>
<dbReference type="Pfam" id="PF02686">
    <property type="entry name" value="GatC"/>
    <property type="match status" value="1"/>
</dbReference>
<dbReference type="PANTHER" id="PTHR15004:SF0">
    <property type="entry name" value="GLUTAMYL-TRNA(GLN) AMIDOTRANSFERASE SUBUNIT C, MITOCHONDRIAL"/>
    <property type="match status" value="1"/>
</dbReference>
<comment type="subunit">
    <text evidence="1">Heterotrimer of A, B and C subunits.</text>
</comment>
<dbReference type="STRING" id="1203190.GCA_000312345_02230"/>
<dbReference type="PANTHER" id="PTHR15004">
    <property type="entry name" value="GLUTAMYL-TRNA(GLN) AMIDOTRANSFERASE SUBUNIT C, MITOCHONDRIAL"/>
    <property type="match status" value="1"/>
</dbReference>
<keyword evidence="1" id="KW-0436">Ligase</keyword>
<dbReference type="GO" id="GO:0016740">
    <property type="term" value="F:transferase activity"/>
    <property type="evidence" value="ECO:0007669"/>
    <property type="project" value="UniProtKB-KW"/>
</dbReference>